<evidence type="ECO:0000313" key="3">
    <source>
        <dbReference type="Proteomes" id="UP000694410"/>
    </source>
</evidence>
<protein>
    <submittedName>
        <fullName evidence="2">Uncharacterized protein</fullName>
    </submittedName>
</protein>
<sequence length="45" mass="5090">MVFGRRLTLILTSALSSGFLQWEKVFPSQNSAVWHTILLKNALSK</sequence>
<accession>A0A8C0V6I8</accession>
<keyword evidence="1" id="KW-0732">Signal</keyword>
<feature type="signal peptide" evidence="1">
    <location>
        <begin position="1"/>
        <end position="22"/>
    </location>
</feature>
<keyword evidence="3" id="KW-1185">Reference proteome</keyword>
<proteinExistence type="predicted"/>
<organism evidence="2 3">
    <name type="scientific">Cyanistes caeruleus</name>
    <name type="common">Eurasian blue tit</name>
    <name type="synonym">Parus caeruleus</name>
    <dbReference type="NCBI Taxonomy" id="156563"/>
    <lineage>
        <taxon>Eukaryota</taxon>
        <taxon>Metazoa</taxon>
        <taxon>Chordata</taxon>
        <taxon>Craniata</taxon>
        <taxon>Vertebrata</taxon>
        <taxon>Euteleostomi</taxon>
        <taxon>Archelosauria</taxon>
        <taxon>Archosauria</taxon>
        <taxon>Dinosauria</taxon>
        <taxon>Saurischia</taxon>
        <taxon>Theropoda</taxon>
        <taxon>Coelurosauria</taxon>
        <taxon>Aves</taxon>
        <taxon>Neognathae</taxon>
        <taxon>Neoaves</taxon>
        <taxon>Telluraves</taxon>
        <taxon>Australaves</taxon>
        <taxon>Passeriformes</taxon>
        <taxon>Paridae</taxon>
        <taxon>Cyanistes</taxon>
    </lineage>
</organism>
<dbReference type="Proteomes" id="UP000694410">
    <property type="component" value="Unplaced"/>
</dbReference>
<reference evidence="2" key="2">
    <citation type="submission" date="2025-09" db="UniProtKB">
        <authorList>
            <consortium name="Ensembl"/>
        </authorList>
    </citation>
    <scope>IDENTIFICATION</scope>
</reference>
<name>A0A8C0V6I8_CYACU</name>
<evidence type="ECO:0000256" key="1">
    <source>
        <dbReference type="SAM" id="SignalP"/>
    </source>
</evidence>
<dbReference type="AlphaFoldDB" id="A0A8C0V6I8"/>
<evidence type="ECO:0000313" key="2">
    <source>
        <dbReference type="Ensembl" id="ENSCCEP00000019651.1"/>
    </source>
</evidence>
<reference evidence="2" key="1">
    <citation type="submission" date="2025-08" db="UniProtKB">
        <authorList>
            <consortium name="Ensembl"/>
        </authorList>
    </citation>
    <scope>IDENTIFICATION</scope>
</reference>
<feature type="chain" id="PRO_5034892242" evidence="1">
    <location>
        <begin position="23"/>
        <end position="45"/>
    </location>
</feature>
<dbReference type="Ensembl" id="ENSCCET00000029858.1">
    <property type="protein sequence ID" value="ENSCCEP00000019651.1"/>
    <property type="gene ID" value="ENSCCEG00000017836.1"/>
</dbReference>